<proteinExistence type="predicted"/>
<evidence type="ECO:0000313" key="2">
    <source>
        <dbReference type="Proteomes" id="UP000298588"/>
    </source>
</evidence>
<dbReference type="AlphaFoldDB" id="A0A4D7QU84"/>
<name>A0A4D7QU84_9HYPH</name>
<dbReference type="KEGG" id="paqt:E8L99_23200"/>
<keyword evidence="2" id="KW-1185">Reference proteome</keyword>
<accession>A0A4D7QU84</accession>
<sequence>MDISYDENKRQRTLDERGLDFADAILVFDDVHFDVPDERMDYGEPRIATFGTLRGRMVTLVWTPRGATRRIISMRHANDRERARFGEHLGRP</sequence>
<dbReference type="OrthoDB" id="9798158at2"/>
<gene>
    <name evidence="1" type="ORF">E8L99_23200</name>
</gene>
<organism evidence="1 2">
    <name type="scientific">Phreatobacter aquaticus</name>
    <dbReference type="NCBI Taxonomy" id="2570229"/>
    <lineage>
        <taxon>Bacteria</taxon>
        <taxon>Pseudomonadati</taxon>
        <taxon>Pseudomonadota</taxon>
        <taxon>Alphaproteobacteria</taxon>
        <taxon>Hyphomicrobiales</taxon>
        <taxon>Phreatobacteraceae</taxon>
        <taxon>Phreatobacter</taxon>
    </lineage>
</organism>
<dbReference type="InterPro" id="IPR038573">
    <property type="entry name" value="BrnT_sf"/>
</dbReference>
<dbReference type="EMBL" id="CP039865">
    <property type="protein sequence ID" value="QCK88929.1"/>
    <property type="molecule type" value="Genomic_DNA"/>
</dbReference>
<dbReference type="Pfam" id="PF04365">
    <property type="entry name" value="BrnT_toxin"/>
    <property type="match status" value="1"/>
</dbReference>
<evidence type="ECO:0000313" key="1">
    <source>
        <dbReference type="EMBL" id="QCK88929.1"/>
    </source>
</evidence>
<dbReference type="Proteomes" id="UP000298588">
    <property type="component" value="Chromosome"/>
</dbReference>
<dbReference type="Gene3D" id="3.10.450.530">
    <property type="entry name" value="Ribonuclease toxin, BrnT, of type II toxin-antitoxin system"/>
    <property type="match status" value="1"/>
</dbReference>
<protein>
    <submittedName>
        <fullName evidence="1">BrnT family toxin</fullName>
    </submittedName>
</protein>
<reference evidence="1 2" key="1">
    <citation type="submission" date="2019-04" db="EMBL/GenBank/DDBJ databases">
        <title>Phreatobacter aquaticus sp. nov.</title>
        <authorList>
            <person name="Choi A."/>
            <person name="Baek K."/>
        </authorList>
    </citation>
    <scope>NUCLEOTIDE SEQUENCE [LARGE SCALE GENOMIC DNA]</scope>
    <source>
        <strain evidence="1 2">NMCR1094</strain>
    </source>
</reference>
<dbReference type="InterPro" id="IPR007460">
    <property type="entry name" value="BrnT_toxin"/>
</dbReference>